<dbReference type="EMBL" id="REGN01004836">
    <property type="protein sequence ID" value="RNA15992.1"/>
    <property type="molecule type" value="Genomic_DNA"/>
</dbReference>
<proteinExistence type="predicted"/>
<gene>
    <name evidence="1" type="ORF">BpHYR1_050984</name>
</gene>
<reference evidence="1 2" key="1">
    <citation type="journal article" date="2018" name="Sci. Rep.">
        <title>Genomic signatures of local adaptation to the degree of environmental predictability in rotifers.</title>
        <authorList>
            <person name="Franch-Gras L."/>
            <person name="Hahn C."/>
            <person name="Garcia-Roger E.M."/>
            <person name="Carmona M.J."/>
            <person name="Serra M."/>
            <person name="Gomez A."/>
        </authorList>
    </citation>
    <scope>NUCLEOTIDE SEQUENCE [LARGE SCALE GENOMIC DNA]</scope>
    <source>
        <strain evidence="1">HYR1</strain>
    </source>
</reference>
<keyword evidence="2" id="KW-1185">Reference proteome</keyword>
<dbReference type="Proteomes" id="UP000276133">
    <property type="component" value="Unassembled WGS sequence"/>
</dbReference>
<comment type="caution">
    <text evidence="1">The sequence shown here is derived from an EMBL/GenBank/DDBJ whole genome shotgun (WGS) entry which is preliminary data.</text>
</comment>
<evidence type="ECO:0000313" key="2">
    <source>
        <dbReference type="Proteomes" id="UP000276133"/>
    </source>
</evidence>
<accession>A0A3M7QXD4</accession>
<name>A0A3M7QXD4_BRAPC</name>
<organism evidence="1 2">
    <name type="scientific">Brachionus plicatilis</name>
    <name type="common">Marine rotifer</name>
    <name type="synonym">Brachionus muelleri</name>
    <dbReference type="NCBI Taxonomy" id="10195"/>
    <lineage>
        <taxon>Eukaryota</taxon>
        <taxon>Metazoa</taxon>
        <taxon>Spiralia</taxon>
        <taxon>Gnathifera</taxon>
        <taxon>Rotifera</taxon>
        <taxon>Eurotatoria</taxon>
        <taxon>Monogononta</taxon>
        <taxon>Pseudotrocha</taxon>
        <taxon>Ploima</taxon>
        <taxon>Brachionidae</taxon>
        <taxon>Brachionus</taxon>
    </lineage>
</organism>
<dbReference type="PROSITE" id="PS51257">
    <property type="entry name" value="PROKAR_LIPOPROTEIN"/>
    <property type="match status" value="1"/>
</dbReference>
<evidence type="ECO:0000313" key="1">
    <source>
        <dbReference type="EMBL" id="RNA15992.1"/>
    </source>
</evidence>
<sequence length="146" mass="16647">MGKVNVCLSHNLGNSIFLGSCTLPGQLSMDNHICLIGGQIFYFIVHVFFQLSTCIYNCPVVNTSLRYQTKNDVFKFVHQSDIYDCPWTIVREGQRLFTLNLNTSVTMTVKECVSLENQYINFNSTEAEIMKAIKFKKEANQSSKEI</sequence>
<protein>
    <submittedName>
        <fullName evidence="1">Uncharacterized protein</fullName>
    </submittedName>
</protein>
<dbReference type="AlphaFoldDB" id="A0A3M7QXD4"/>